<comment type="similarity">
    <text evidence="7">Belongs to the FtsL family.</text>
</comment>
<keyword evidence="5 7" id="KW-0472">Membrane</keyword>
<feature type="coiled-coil region" evidence="9">
    <location>
        <begin position="51"/>
        <end position="95"/>
    </location>
</feature>
<evidence type="ECO:0000256" key="1">
    <source>
        <dbReference type="ARBA" id="ARBA00022475"/>
    </source>
</evidence>
<keyword evidence="1 7" id="KW-1003">Cell membrane</keyword>
<keyword evidence="11" id="KW-1185">Reference proteome</keyword>
<dbReference type="GO" id="GO:0051301">
    <property type="term" value="P:cell division"/>
    <property type="evidence" value="ECO:0007669"/>
    <property type="project" value="UniProtKB-KW"/>
</dbReference>
<dbReference type="InterPro" id="IPR011922">
    <property type="entry name" value="Cell_div_FtsL"/>
</dbReference>
<dbReference type="NCBIfam" id="TIGR02209">
    <property type="entry name" value="ftsL_broad"/>
    <property type="match status" value="1"/>
</dbReference>
<keyword evidence="2 7" id="KW-0132">Cell division</keyword>
<protein>
    <recommendedName>
        <fullName evidence="7 8">Cell division protein FtsL</fullName>
    </recommendedName>
</protein>
<feature type="transmembrane region" description="Helical" evidence="7">
    <location>
        <begin position="28"/>
        <end position="47"/>
    </location>
</feature>
<evidence type="ECO:0000256" key="6">
    <source>
        <dbReference type="ARBA" id="ARBA00023306"/>
    </source>
</evidence>
<evidence type="ECO:0000313" key="10">
    <source>
        <dbReference type="EMBL" id="MET3558433.1"/>
    </source>
</evidence>
<dbReference type="Proteomes" id="UP001549122">
    <property type="component" value="Unassembled WGS sequence"/>
</dbReference>
<sequence length="109" mass="12387">MAREDEQKQALDHLIRERVKTFSGVEKAFYGSIVLTAVILAVSIIYMQTQLLQLQAEMTAVQTEIDRKQLEYDEAKQAVNELTRYNRLMEIANEAGLSLKKENTGIPGE</sequence>
<evidence type="ECO:0000313" key="11">
    <source>
        <dbReference type="Proteomes" id="UP001549122"/>
    </source>
</evidence>
<dbReference type="EMBL" id="JBEPLO010000016">
    <property type="protein sequence ID" value="MET3558433.1"/>
    <property type="molecule type" value="Genomic_DNA"/>
</dbReference>
<evidence type="ECO:0000256" key="3">
    <source>
        <dbReference type="ARBA" id="ARBA00022692"/>
    </source>
</evidence>
<comment type="caution">
    <text evidence="10">The sequence shown here is derived from an EMBL/GenBank/DDBJ whole genome shotgun (WGS) entry which is preliminary data.</text>
</comment>
<name>A0ABV2FIU6_9STRE</name>
<dbReference type="RefSeq" id="WP_354365578.1">
    <property type="nucleotide sequence ID" value="NZ_JBEPLO010000016.1"/>
</dbReference>
<organism evidence="10 11">
    <name type="scientific">Streptococcus rupicaprae</name>
    <dbReference type="NCBI Taxonomy" id="759619"/>
    <lineage>
        <taxon>Bacteria</taxon>
        <taxon>Bacillati</taxon>
        <taxon>Bacillota</taxon>
        <taxon>Bacilli</taxon>
        <taxon>Lactobacillales</taxon>
        <taxon>Streptococcaceae</taxon>
        <taxon>Streptococcus</taxon>
    </lineage>
</organism>
<keyword evidence="4 7" id="KW-1133">Transmembrane helix</keyword>
<accession>A0ABV2FIU6</accession>
<reference evidence="10 11" key="1">
    <citation type="submission" date="2024-06" db="EMBL/GenBank/DDBJ databases">
        <title>Genomic Encyclopedia of Type Strains, Phase IV (KMG-IV): sequencing the most valuable type-strain genomes for metagenomic binning, comparative biology and taxonomic classification.</title>
        <authorList>
            <person name="Goeker M."/>
        </authorList>
    </citation>
    <scope>NUCLEOTIDE SEQUENCE [LARGE SCALE GENOMIC DNA]</scope>
    <source>
        <strain evidence="10 11">DSM 28303</strain>
    </source>
</reference>
<keyword evidence="3 7" id="KW-0812">Transmembrane</keyword>
<gene>
    <name evidence="7" type="primary">ftsL</name>
    <name evidence="10" type="ORF">ABID29_001558</name>
</gene>
<evidence type="ECO:0000256" key="8">
    <source>
        <dbReference type="NCBIfam" id="TIGR02209"/>
    </source>
</evidence>
<evidence type="ECO:0000256" key="4">
    <source>
        <dbReference type="ARBA" id="ARBA00022989"/>
    </source>
</evidence>
<comment type="function">
    <text evidence="7">Essential cell division protein.</text>
</comment>
<keyword evidence="6 7" id="KW-0131">Cell cycle</keyword>
<dbReference type="HAMAP" id="MF_00910">
    <property type="entry name" value="FtsL"/>
    <property type="match status" value="1"/>
</dbReference>
<evidence type="ECO:0000256" key="9">
    <source>
        <dbReference type="SAM" id="Coils"/>
    </source>
</evidence>
<keyword evidence="9" id="KW-0175">Coiled coil</keyword>
<evidence type="ECO:0000256" key="2">
    <source>
        <dbReference type="ARBA" id="ARBA00022618"/>
    </source>
</evidence>
<comment type="subcellular location">
    <subcellularLocation>
        <location evidence="7">Cell membrane</location>
        <topology evidence="7">Single-pass type II membrane protein</topology>
    </subcellularLocation>
    <text evidence="7">Localizes to the division septum where it forms a ring structure.</text>
</comment>
<evidence type="ECO:0000256" key="5">
    <source>
        <dbReference type="ARBA" id="ARBA00023136"/>
    </source>
</evidence>
<evidence type="ECO:0000256" key="7">
    <source>
        <dbReference type="HAMAP-Rule" id="MF_00910"/>
    </source>
</evidence>
<proteinExistence type="inferred from homology"/>